<evidence type="ECO:0000256" key="4">
    <source>
        <dbReference type="ARBA" id="ARBA00022452"/>
    </source>
</evidence>
<evidence type="ECO:0000256" key="1">
    <source>
        <dbReference type="ARBA" id="ARBA00004442"/>
    </source>
</evidence>
<reference evidence="9 10" key="1">
    <citation type="submission" date="2019-07" db="EMBL/GenBank/DDBJ databases">
        <title>Hymenobacter sp. straun FUR1 Genome sequencing and assembly.</title>
        <authorList>
            <person name="Chhetri G."/>
        </authorList>
    </citation>
    <scope>NUCLEOTIDE SEQUENCE [LARGE SCALE GENOMIC DNA]</scope>
    <source>
        <strain evidence="9 10">Fur1</strain>
    </source>
</reference>
<dbReference type="PANTHER" id="PTHR30026:SF20">
    <property type="entry name" value="OUTER MEMBRANE PROTEIN TOLC"/>
    <property type="match status" value="1"/>
</dbReference>
<name>A0A558C4C5_9BACT</name>
<dbReference type="Proteomes" id="UP000317624">
    <property type="component" value="Unassembled WGS sequence"/>
</dbReference>
<dbReference type="SUPFAM" id="SSF56954">
    <property type="entry name" value="Outer membrane efflux proteins (OEP)"/>
    <property type="match status" value="1"/>
</dbReference>
<evidence type="ECO:0000256" key="7">
    <source>
        <dbReference type="ARBA" id="ARBA00023237"/>
    </source>
</evidence>
<dbReference type="OrthoDB" id="9770517at2"/>
<feature type="chain" id="PRO_5021880821" evidence="8">
    <location>
        <begin position="36"/>
        <end position="466"/>
    </location>
</feature>
<evidence type="ECO:0000256" key="6">
    <source>
        <dbReference type="ARBA" id="ARBA00023136"/>
    </source>
</evidence>
<sequence>MLRCALHNGRICCHLFMKPLLIGLGLFSLPLAALAQTPTPAVPPPTVAAADNQAPVLTLRDALQTALKNSLDIQIGRNNVEVQSLQNTLGFAGGLPTVGLTASNNVVINNTRQQFNTGDPRQATGARSTQYAVGLAGTYLLYNGGYVVANRKRLGELQQISEFQLNSTVQNVLADASLKYYAVVQQQRYIRTLEASVEVSRQKLRLIDARQAVGLANNADRFQAQLDLNAQLQTQQQQALAAQQAKADLLRALTLDLATPVAVEDTIPVDRSLRWTDLETSLQRNPDLLAADRQVRVNELLVRLAQANRYPALSLNAGTNYNRSQNAVGNTLFNQSYGPYGGLGLTLPIYAGGVNKRLVDVARVNTRTAEAQRTIVQQNNLVNARKAWLAYEQTLTLVDTAEQNYTTARRLLKLIQMRLDAGIATLVDVRIAQQSFEDAGYRLVTYRYNAKSAEITLRQLAALLAP</sequence>
<dbReference type="EMBL" id="VMRJ01000001">
    <property type="protein sequence ID" value="TVT43606.1"/>
    <property type="molecule type" value="Genomic_DNA"/>
</dbReference>
<keyword evidence="4" id="KW-1134">Transmembrane beta strand</keyword>
<dbReference type="PANTHER" id="PTHR30026">
    <property type="entry name" value="OUTER MEMBRANE PROTEIN TOLC"/>
    <property type="match status" value="1"/>
</dbReference>
<evidence type="ECO:0000256" key="5">
    <source>
        <dbReference type="ARBA" id="ARBA00022692"/>
    </source>
</evidence>
<dbReference type="InterPro" id="IPR051906">
    <property type="entry name" value="TolC-like"/>
</dbReference>
<dbReference type="Pfam" id="PF02321">
    <property type="entry name" value="OEP"/>
    <property type="match status" value="2"/>
</dbReference>
<dbReference type="GO" id="GO:1990281">
    <property type="term" value="C:efflux pump complex"/>
    <property type="evidence" value="ECO:0007669"/>
    <property type="project" value="TreeGrafter"/>
</dbReference>
<keyword evidence="8" id="KW-0732">Signal</keyword>
<keyword evidence="3" id="KW-0813">Transport</keyword>
<dbReference type="GO" id="GO:0009279">
    <property type="term" value="C:cell outer membrane"/>
    <property type="evidence" value="ECO:0007669"/>
    <property type="project" value="UniProtKB-SubCell"/>
</dbReference>
<feature type="signal peptide" evidence="8">
    <location>
        <begin position="1"/>
        <end position="35"/>
    </location>
</feature>
<dbReference type="AlphaFoldDB" id="A0A558C4C5"/>
<evidence type="ECO:0000313" key="10">
    <source>
        <dbReference type="Proteomes" id="UP000317624"/>
    </source>
</evidence>
<keyword evidence="5" id="KW-0812">Transmembrane</keyword>
<keyword evidence="10" id="KW-1185">Reference proteome</keyword>
<comment type="similarity">
    <text evidence="2">Belongs to the outer membrane factor (OMF) (TC 1.B.17) family.</text>
</comment>
<dbReference type="InterPro" id="IPR003423">
    <property type="entry name" value="OMP_efflux"/>
</dbReference>
<dbReference type="GO" id="GO:0015288">
    <property type="term" value="F:porin activity"/>
    <property type="evidence" value="ECO:0007669"/>
    <property type="project" value="TreeGrafter"/>
</dbReference>
<keyword evidence="6" id="KW-0472">Membrane</keyword>
<comment type="subcellular location">
    <subcellularLocation>
        <location evidence="1">Cell outer membrane</location>
    </subcellularLocation>
</comment>
<dbReference type="GO" id="GO:0015562">
    <property type="term" value="F:efflux transmembrane transporter activity"/>
    <property type="evidence" value="ECO:0007669"/>
    <property type="project" value="InterPro"/>
</dbReference>
<protein>
    <submittedName>
        <fullName evidence="9">TolC family protein</fullName>
    </submittedName>
</protein>
<evidence type="ECO:0000313" key="9">
    <source>
        <dbReference type="EMBL" id="TVT43606.1"/>
    </source>
</evidence>
<evidence type="ECO:0000256" key="3">
    <source>
        <dbReference type="ARBA" id="ARBA00022448"/>
    </source>
</evidence>
<keyword evidence="7" id="KW-0998">Cell outer membrane</keyword>
<evidence type="ECO:0000256" key="8">
    <source>
        <dbReference type="SAM" id="SignalP"/>
    </source>
</evidence>
<dbReference type="Gene3D" id="1.20.1600.10">
    <property type="entry name" value="Outer membrane efflux proteins (OEP)"/>
    <property type="match status" value="1"/>
</dbReference>
<accession>A0A558C4C5</accession>
<gene>
    <name evidence="9" type="ORF">FNT36_05845</name>
</gene>
<comment type="caution">
    <text evidence="9">The sequence shown here is derived from an EMBL/GenBank/DDBJ whole genome shotgun (WGS) entry which is preliminary data.</text>
</comment>
<organism evidence="9 10">
    <name type="scientific">Hymenobacter setariae</name>
    <dbReference type="NCBI Taxonomy" id="2594794"/>
    <lineage>
        <taxon>Bacteria</taxon>
        <taxon>Pseudomonadati</taxon>
        <taxon>Bacteroidota</taxon>
        <taxon>Cytophagia</taxon>
        <taxon>Cytophagales</taxon>
        <taxon>Hymenobacteraceae</taxon>
        <taxon>Hymenobacter</taxon>
    </lineage>
</organism>
<evidence type="ECO:0000256" key="2">
    <source>
        <dbReference type="ARBA" id="ARBA00007613"/>
    </source>
</evidence>
<proteinExistence type="inferred from homology"/>